<feature type="transmembrane region" description="Helical" evidence="1">
    <location>
        <begin position="91"/>
        <end position="114"/>
    </location>
</feature>
<gene>
    <name evidence="2" type="ORF">GCM10023226_16310</name>
</gene>
<evidence type="ECO:0008006" key="4">
    <source>
        <dbReference type="Google" id="ProtNLM"/>
    </source>
</evidence>
<keyword evidence="1" id="KW-1133">Transmembrane helix</keyword>
<dbReference type="RefSeq" id="WP_345264581.1">
    <property type="nucleotide sequence ID" value="NZ_BAABIM010000002.1"/>
</dbReference>
<proteinExistence type="predicted"/>
<keyword evidence="1" id="KW-0812">Transmembrane</keyword>
<reference evidence="3" key="1">
    <citation type="journal article" date="2019" name="Int. J. Syst. Evol. Microbiol.">
        <title>The Global Catalogue of Microorganisms (GCM) 10K type strain sequencing project: providing services to taxonomists for standard genome sequencing and annotation.</title>
        <authorList>
            <consortium name="The Broad Institute Genomics Platform"/>
            <consortium name="The Broad Institute Genome Sequencing Center for Infectious Disease"/>
            <person name="Wu L."/>
            <person name="Ma J."/>
        </authorList>
    </citation>
    <scope>NUCLEOTIDE SEQUENCE [LARGE SCALE GENOMIC DNA]</scope>
    <source>
        <strain evidence="3">JCM 18127</strain>
    </source>
</reference>
<keyword evidence="1" id="KW-0472">Membrane</keyword>
<name>A0ABP8W5R8_9ACTN</name>
<organism evidence="2 3">
    <name type="scientific">Nocardioides nanhaiensis</name>
    <dbReference type="NCBI Taxonomy" id="1476871"/>
    <lineage>
        <taxon>Bacteria</taxon>
        <taxon>Bacillati</taxon>
        <taxon>Actinomycetota</taxon>
        <taxon>Actinomycetes</taxon>
        <taxon>Propionibacteriales</taxon>
        <taxon>Nocardioidaceae</taxon>
        <taxon>Nocardioides</taxon>
    </lineage>
</organism>
<dbReference type="Proteomes" id="UP001500621">
    <property type="component" value="Unassembled WGS sequence"/>
</dbReference>
<feature type="transmembrane region" description="Helical" evidence="1">
    <location>
        <begin position="62"/>
        <end position="84"/>
    </location>
</feature>
<sequence length="324" mass="33044">MSTHPRTRADLGRDLAAGLLLLAAPVVVVTARARLGDRVPDPVATHWSGGGTADGSTALQPYTVGVLVAVAVAAAVGLGTLVALRRRPGRAGAVAVAGWVAGLLATTYAATLLASRGAARAEDVALPWWLVVAVVVLPLVLGAVLLVVVPPGRVERPSAATPPPTDLVLVQGERATWVGGAGSRPLLGVAAVVGVAAVPLALVQLPLGLGAGLLALVLCAVHRISVRVDPTGVTVGWGLVRWPRQHFELAGLEGAEVTEIDPAAWGGWGYRVTASGRACVVRRGPGLVLRRRGQVPVAISVDDPQGAAALVNAYLHRRAVDAPM</sequence>
<keyword evidence="3" id="KW-1185">Reference proteome</keyword>
<evidence type="ECO:0000313" key="2">
    <source>
        <dbReference type="EMBL" id="GAA4679858.1"/>
    </source>
</evidence>
<feature type="transmembrane region" description="Helical" evidence="1">
    <location>
        <begin position="126"/>
        <end position="149"/>
    </location>
</feature>
<evidence type="ECO:0000313" key="3">
    <source>
        <dbReference type="Proteomes" id="UP001500621"/>
    </source>
</evidence>
<feature type="transmembrane region" description="Helical" evidence="1">
    <location>
        <begin position="186"/>
        <end position="218"/>
    </location>
</feature>
<protein>
    <recommendedName>
        <fullName evidence="4">DUF1648 domain-containing protein</fullName>
    </recommendedName>
</protein>
<accession>A0ABP8W5R8</accession>
<dbReference type="EMBL" id="BAABIM010000002">
    <property type="protein sequence ID" value="GAA4679858.1"/>
    <property type="molecule type" value="Genomic_DNA"/>
</dbReference>
<comment type="caution">
    <text evidence="2">The sequence shown here is derived from an EMBL/GenBank/DDBJ whole genome shotgun (WGS) entry which is preliminary data.</text>
</comment>
<evidence type="ECO:0000256" key="1">
    <source>
        <dbReference type="SAM" id="Phobius"/>
    </source>
</evidence>